<comment type="caution">
    <text evidence="7">The sequence shown here is derived from an EMBL/GenBank/DDBJ whole genome shotgun (WGS) entry which is preliminary data.</text>
</comment>
<dbReference type="EMBL" id="JXXK01000020">
    <property type="protein sequence ID" value="KJF39272.1"/>
    <property type="molecule type" value="Genomic_DNA"/>
</dbReference>
<evidence type="ECO:0000259" key="4">
    <source>
        <dbReference type="Pfam" id="PF00703"/>
    </source>
</evidence>
<name>A0A0D8IX83_9FIRM</name>
<evidence type="ECO:0000256" key="3">
    <source>
        <dbReference type="ARBA" id="ARBA00023295"/>
    </source>
</evidence>
<keyword evidence="8" id="KW-1185">Reference proteome</keyword>
<dbReference type="InterPro" id="IPR051913">
    <property type="entry name" value="GH2_Domain-Containing"/>
</dbReference>
<dbReference type="Proteomes" id="UP000032483">
    <property type="component" value="Unassembled WGS sequence"/>
</dbReference>
<dbReference type="InterPro" id="IPR008979">
    <property type="entry name" value="Galactose-bd-like_sf"/>
</dbReference>
<dbReference type="InterPro" id="IPR006102">
    <property type="entry name" value="Ig-like_GH2"/>
</dbReference>
<dbReference type="PANTHER" id="PTHR42732">
    <property type="entry name" value="BETA-GALACTOSIDASE"/>
    <property type="match status" value="1"/>
</dbReference>
<dbReference type="AlphaFoldDB" id="A0A0D8IX83"/>
<dbReference type="GeneID" id="42857530"/>
<dbReference type="GO" id="GO:0005975">
    <property type="term" value="P:carbohydrate metabolic process"/>
    <property type="evidence" value="ECO:0007669"/>
    <property type="project" value="InterPro"/>
</dbReference>
<dbReference type="Gene3D" id="2.60.40.10">
    <property type="entry name" value="Immunoglobulins"/>
    <property type="match status" value="2"/>
</dbReference>
<dbReference type="InterPro" id="IPR006104">
    <property type="entry name" value="Glyco_hydro_2_N"/>
</dbReference>
<feature type="domain" description="Glycoside hydrolase family 2 catalytic" evidence="5">
    <location>
        <begin position="259"/>
        <end position="546"/>
    </location>
</feature>
<dbReference type="Gene3D" id="3.20.20.80">
    <property type="entry name" value="Glycosidases"/>
    <property type="match status" value="1"/>
</dbReference>
<proteinExistence type="inferred from homology"/>
<dbReference type="SUPFAM" id="SSF49785">
    <property type="entry name" value="Galactose-binding domain-like"/>
    <property type="match status" value="1"/>
</dbReference>
<protein>
    <submittedName>
        <fullName evidence="7">Beta-galactosidase</fullName>
    </submittedName>
</protein>
<comment type="similarity">
    <text evidence="1">Belongs to the glycosyl hydrolase 2 family.</text>
</comment>
<dbReference type="InterPro" id="IPR017853">
    <property type="entry name" value="GH"/>
</dbReference>
<evidence type="ECO:0000259" key="5">
    <source>
        <dbReference type="Pfam" id="PF02836"/>
    </source>
</evidence>
<evidence type="ECO:0000313" key="8">
    <source>
        <dbReference type="Proteomes" id="UP000032483"/>
    </source>
</evidence>
<dbReference type="SUPFAM" id="SSF49303">
    <property type="entry name" value="beta-Galactosidase/glucuronidase domain"/>
    <property type="match status" value="1"/>
</dbReference>
<dbReference type="RefSeq" id="WP_050005849.1">
    <property type="nucleotide sequence ID" value="NZ_JXXK01000020.1"/>
</dbReference>
<dbReference type="InterPro" id="IPR013783">
    <property type="entry name" value="Ig-like_fold"/>
</dbReference>
<dbReference type="GO" id="GO:0004553">
    <property type="term" value="F:hydrolase activity, hydrolyzing O-glycosyl compounds"/>
    <property type="evidence" value="ECO:0007669"/>
    <property type="project" value="InterPro"/>
</dbReference>
<keyword evidence="2" id="KW-0378">Hydrolase</keyword>
<dbReference type="Pfam" id="PF02836">
    <property type="entry name" value="Glyco_hydro_2_C"/>
    <property type="match status" value="1"/>
</dbReference>
<dbReference type="InterPro" id="IPR006103">
    <property type="entry name" value="Glyco_hydro_2_cat"/>
</dbReference>
<feature type="domain" description="Glycosyl hydrolases family 2 sugar binding" evidence="6">
    <location>
        <begin position="49"/>
        <end position="150"/>
    </location>
</feature>
<dbReference type="Gene3D" id="2.60.120.260">
    <property type="entry name" value="Galactose-binding domain-like"/>
    <property type="match status" value="1"/>
</dbReference>
<dbReference type="PRINTS" id="PR00132">
    <property type="entry name" value="GLHYDRLASE2"/>
</dbReference>
<evidence type="ECO:0000256" key="2">
    <source>
        <dbReference type="ARBA" id="ARBA00022801"/>
    </source>
</evidence>
<sequence length="737" mass="82973">MRKKETLATGWYFMRQDVGAALTLAHGSAVVLPHTWNAEDGTDGGNDYYRGSCWYVKKFEVPVLVGSEELWAEFEGIAMTAEVFCNGKSLATHAGGYSTFRVNLTPVLQHGENLLAVRVDNSENDTVYPQKADFTFYGGIYRPVHFITVPKAHFALGYHGSTALKVTPDVDLHCRRARITVEAFAENAEGETVTFSGAGQTFCATVEAGLAKSVFVIENVHLWDGVEDPYLYTLTASLSSGDSISAQFGCRTIGFDAEKGFILNGRPYRLCGAARHQDRQRIGSALTDAEHDEDMALLREMGANTVRLAHYQHAQHFYDLCDTYGMIVWAEIPYITKHMENGRANTISQMTELIVQNYNHPSIVCWGLSNEITASGGVTPNMVENHKELNDLCHRLDPTRPTTMAHAFMLDMDDPFVRVTDIRSYNLYYGWYLGELEQNDQFFDDFHRKYPREVIGLSEYGADANPAYQNGHPEKGDWSEPYQALYHEHMLAMWSKRPYIWAMHCWNMFDFAADGRNEGGKPGQNQKGLVTFDRRTKKDAFYIYKAYLSKEPFVHLCGRRYIDRPEDVTEVKVYSNQSSVTLLVDGRELETRKGDKIFIFQVPLTGEHTIEARSGELADSITVRKVDQANPAYRVEGGEVVNWFDRPDEVLREGYYSILDTMEEIRKSPAGAGLLARMMAKVAAGYGDVARSVTLPEAVRRQMDQMPLEKLLKQAGKTVTPAMVKQLNAALNQIPKA</sequence>
<reference evidence="7" key="1">
    <citation type="submission" date="2015-02" db="EMBL/GenBank/DDBJ databases">
        <title>A novel member of the family Ruminococcaceae isolated from human feces.</title>
        <authorList>
            <person name="Shkoporov A.N."/>
            <person name="Chaplin A.V."/>
            <person name="Motuzova O.V."/>
            <person name="Kafarskaia L.I."/>
            <person name="Khokhlova E.V."/>
            <person name="Efimov B.A."/>
        </authorList>
    </citation>
    <scope>NUCLEOTIDE SEQUENCE [LARGE SCALE GENOMIC DNA]</scope>
    <source>
        <strain evidence="7">585-1</strain>
    </source>
</reference>
<keyword evidence="3" id="KW-0326">Glycosidase</keyword>
<feature type="domain" description="Glycoside hydrolase family 2 immunoglobulin-like beta-sandwich" evidence="4">
    <location>
        <begin position="164"/>
        <end position="251"/>
    </location>
</feature>
<dbReference type="Pfam" id="PF00703">
    <property type="entry name" value="Glyco_hydro_2"/>
    <property type="match status" value="1"/>
</dbReference>
<dbReference type="SUPFAM" id="SSF51445">
    <property type="entry name" value="(Trans)glycosidases"/>
    <property type="match status" value="1"/>
</dbReference>
<evidence type="ECO:0000313" key="7">
    <source>
        <dbReference type="EMBL" id="KJF39272.1"/>
    </source>
</evidence>
<dbReference type="PANTHER" id="PTHR42732:SF1">
    <property type="entry name" value="BETA-MANNOSIDASE"/>
    <property type="match status" value="1"/>
</dbReference>
<dbReference type="InterPro" id="IPR006101">
    <property type="entry name" value="Glyco_hydro_2"/>
</dbReference>
<accession>A0A0D8IX83</accession>
<dbReference type="Pfam" id="PF02837">
    <property type="entry name" value="Glyco_hydro_2_N"/>
    <property type="match status" value="1"/>
</dbReference>
<gene>
    <name evidence="7" type="ORF">TQ39_13205</name>
</gene>
<evidence type="ECO:0000256" key="1">
    <source>
        <dbReference type="ARBA" id="ARBA00007401"/>
    </source>
</evidence>
<evidence type="ECO:0000259" key="6">
    <source>
        <dbReference type="Pfam" id="PF02837"/>
    </source>
</evidence>
<dbReference type="InterPro" id="IPR036156">
    <property type="entry name" value="Beta-gal/glucu_dom_sf"/>
</dbReference>
<organism evidence="7 8">
    <name type="scientific">Ruthenibacterium lactatiformans</name>
    <dbReference type="NCBI Taxonomy" id="1550024"/>
    <lineage>
        <taxon>Bacteria</taxon>
        <taxon>Bacillati</taxon>
        <taxon>Bacillota</taxon>
        <taxon>Clostridia</taxon>
        <taxon>Eubacteriales</taxon>
        <taxon>Oscillospiraceae</taxon>
        <taxon>Ruthenibacterium</taxon>
    </lineage>
</organism>
<dbReference type="PATRIC" id="fig|1550024.3.peg.3012"/>